<dbReference type="EMBL" id="BBSC01000004">
    <property type="protein sequence ID" value="GAM75296.1"/>
    <property type="molecule type" value="Genomic_DNA"/>
</dbReference>
<dbReference type="STRING" id="1481914.JCM19241_3208"/>
<accession>A0A0B8Q9J4</accession>
<dbReference type="Proteomes" id="UP000031666">
    <property type="component" value="Unassembled WGS sequence"/>
</dbReference>
<reference evidence="1 2" key="2">
    <citation type="submission" date="2015-01" db="EMBL/GenBank/DDBJ databases">
        <authorList>
            <consortium name="NBRP consortium"/>
            <person name="Sawabe T."/>
            <person name="Meirelles P."/>
            <person name="Feng G."/>
            <person name="Sayaka M."/>
            <person name="Hattori M."/>
            <person name="Ohkuma M."/>
        </authorList>
    </citation>
    <scope>NUCLEOTIDE SEQUENCE [LARGE SCALE GENOMIC DNA]</scope>
    <source>
        <strain evidence="2">JCM 19241</strain>
    </source>
</reference>
<proteinExistence type="predicted"/>
<dbReference type="AlphaFoldDB" id="A0A0B8Q9J4"/>
<gene>
    <name evidence="1" type="ORF">JCM19241_3208</name>
</gene>
<organism evidence="1 2">
    <name type="scientific">Vibrio ishigakensis</name>
    <dbReference type="NCBI Taxonomy" id="1481914"/>
    <lineage>
        <taxon>Bacteria</taxon>
        <taxon>Pseudomonadati</taxon>
        <taxon>Pseudomonadota</taxon>
        <taxon>Gammaproteobacteria</taxon>
        <taxon>Vibrionales</taxon>
        <taxon>Vibrionaceae</taxon>
        <taxon>Vibrio</taxon>
    </lineage>
</organism>
<name>A0A0B8Q9J4_9VIBR</name>
<dbReference type="InterPro" id="IPR011652">
    <property type="entry name" value="MORN_2"/>
</dbReference>
<comment type="caution">
    <text evidence="1">The sequence shown here is derived from an EMBL/GenBank/DDBJ whole genome shotgun (WGS) entry which is preliminary data.</text>
</comment>
<dbReference type="Pfam" id="PF07661">
    <property type="entry name" value="MORN_2"/>
    <property type="match status" value="3"/>
</dbReference>
<reference evidence="1 2" key="1">
    <citation type="submission" date="2015-01" db="EMBL/GenBank/DDBJ databases">
        <title>Vibrio sp. C94 JCM 19241 whole genome shotgun sequence.</title>
        <authorList>
            <person name="Sawabe T."/>
            <person name="Meirelles P."/>
            <person name="Feng G."/>
            <person name="Sayaka M."/>
            <person name="Hattori M."/>
            <person name="Ohkuma M."/>
        </authorList>
    </citation>
    <scope>NUCLEOTIDE SEQUENCE [LARGE SCALE GENOMIC DNA]</scope>
    <source>
        <strain evidence="2">JCM 19241</strain>
    </source>
</reference>
<dbReference type="PANTHER" id="PTHR33706:SF1">
    <property type="entry name" value="TPR REPEAT PROTEIN"/>
    <property type="match status" value="1"/>
</dbReference>
<protein>
    <submittedName>
        <fullName evidence="1">N-acetyl-D-glucosamine ABC transport system</fullName>
    </submittedName>
</protein>
<evidence type="ECO:0000313" key="1">
    <source>
        <dbReference type="EMBL" id="GAM75296.1"/>
    </source>
</evidence>
<dbReference type="PANTHER" id="PTHR33706">
    <property type="entry name" value="MORN VARIANT REPEAT PROTEIN"/>
    <property type="match status" value="1"/>
</dbReference>
<dbReference type="Gene3D" id="3.90.930.1">
    <property type="match status" value="1"/>
</dbReference>
<dbReference type="Gene3D" id="2.20.110.10">
    <property type="entry name" value="Histone H3 K4-specific methyltransferase SET7/9 N-terminal domain"/>
    <property type="match status" value="3"/>
</dbReference>
<sequence length="531" mass="59370">MGPQPQTATYSSGETKENYLIENDQKNGPYTKYFMSGVLKEEGSYKDGQIDGFMTTYHENGNKAEVAKLHRGKYIETKSTYDENGNLVFTGPVNSQGRFDGLVLQYDAKGIKQYRSHYKNGVLDGTTQAFNGDGKVTISYEYVNGVPQSLTTLYDLNTGFKREEYQHKNDGANGPFTRFDNKGNIIGKGSYIKGKVDGIYTEYDDGGIKTTTTPYKNGVIEGTQITYYPSGAVFMKQEYHSDQRAKDWNTYYESGERHSEYSFLSDNRFYETQYYKSGKVKLYRTIDADQKLHGELVGFYENGKKKLQGNYSNDVLNGSFTTWHDNGKIEKQLNFSKGKADGVAQSFDYAGILIERTMYTEGTRTGLSYVRELDNAWGFYSNGNIATVLSNATKHGNTVVSSWREGMTAVADDNHAINVSISSSQGGSQEVYFSLYNASRNVCSVESKTPEQKVIKVGNQNIKALRWCHKVGSENVYYYNYVAQTPSGKSYVEKTFKATSGSLKVTLEGQTFGIPTNGFTKQWNSAGGNAL</sequence>
<evidence type="ECO:0000313" key="2">
    <source>
        <dbReference type="Proteomes" id="UP000031666"/>
    </source>
</evidence>
<dbReference type="SUPFAM" id="SSF82185">
    <property type="entry name" value="Histone H3 K4-specific methyltransferase SET7/9 N-terminal domain"/>
    <property type="match status" value="4"/>
</dbReference>